<dbReference type="PANTHER" id="PTHR24148:SF64">
    <property type="entry name" value="HETEROKARYON INCOMPATIBILITY DOMAIN-CONTAINING PROTEIN"/>
    <property type="match status" value="1"/>
</dbReference>
<evidence type="ECO:0000259" key="2">
    <source>
        <dbReference type="Pfam" id="PF06985"/>
    </source>
</evidence>
<dbReference type="Pfam" id="PF06985">
    <property type="entry name" value="HET"/>
    <property type="match status" value="1"/>
</dbReference>
<dbReference type="Pfam" id="PF26639">
    <property type="entry name" value="Het-6_barrel"/>
    <property type="match status" value="1"/>
</dbReference>
<proteinExistence type="predicted"/>
<feature type="domain" description="Heterokaryon incompatibility" evidence="2">
    <location>
        <begin position="69"/>
        <end position="164"/>
    </location>
</feature>
<dbReference type="InterPro" id="IPR010730">
    <property type="entry name" value="HET"/>
</dbReference>
<evidence type="ECO:0000313" key="4">
    <source>
        <dbReference type="Proteomes" id="UP001321760"/>
    </source>
</evidence>
<organism evidence="3 4">
    <name type="scientific">Podospora aff. communis PSN243</name>
    <dbReference type="NCBI Taxonomy" id="3040156"/>
    <lineage>
        <taxon>Eukaryota</taxon>
        <taxon>Fungi</taxon>
        <taxon>Dikarya</taxon>
        <taxon>Ascomycota</taxon>
        <taxon>Pezizomycotina</taxon>
        <taxon>Sordariomycetes</taxon>
        <taxon>Sordariomycetidae</taxon>
        <taxon>Sordariales</taxon>
        <taxon>Podosporaceae</taxon>
        <taxon>Podospora</taxon>
    </lineage>
</organism>
<dbReference type="EMBL" id="MU865929">
    <property type="protein sequence ID" value="KAK4451321.1"/>
    <property type="molecule type" value="Genomic_DNA"/>
</dbReference>
<dbReference type="PANTHER" id="PTHR24148">
    <property type="entry name" value="ANKYRIN REPEAT DOMAIN-CONTAINING PROTEIN 39 HOMOLOG-RELATED"/>
    <property type="match status" value="1"/>
</dbReference>
<protein>
    <recommendedName>
        <fullName evidence="2">Heterokaryon incompatibility domain-containing protein</fullName>
    </recommendedName>
</protein>
<evidence type="ECO:0000313" key="3">
    <source>
        <dbReference type="EMBL" id="KAK4451321.1"/>
    </source>
</evidence>
<sequence length="698" mass="79747">MLVNKDRNMAQVHESNTSFRRQHIYDECPLRFDDEWQIRLIELAPGRYTDTVCCRFVVRTKSNADKYKYTALSYATEDMYQPIKVNGWLFGIPANLVLALKRQRNEANPKYIWAGGICINILNPQERTWHAVHSREIWQNASFRTLWIGEEVHDPDEVYAEPESSCCDKCGSSTAAKLTPPPAPGIGKAFAYIKSMKLCQDGKRLVPSSASRPKSDEESEEIAVHMLRIFADRTCGRYFIGAKWLALTHATNPRWFELKFPPDSDFHSTTEDAWKFFDTNHELRRAHPDFRDKSMTFVENVAMQGFIAGETIVLYALWMCCSFKTADLKDHLYAPWGYFDETAQDFRLPDYTLDYPKAVEDFFEDYLKNTKARRRLAFIARHHKWWPTDYKASVVPRNPDHPEMEESKETPPESRLDRGLFVQGVRFATVKEVYFPALKPPGDYEVTDRNPVTFADTFMKAALHALEATFGRKTIGEVPVASFNFYHRLLDPSDRELSSGIDPEIIELWQEFQKAETAHRALEIRRSLANEEPGKSVKKSKKQRHHEKDLEYYLDKWAADAFERFQVPITTAFILTNEGFCGLSSLPPLVGDVLCVLVGCPLIAVLRPFPDYKDTYSYAGPAYICGAMEGEIVDDGYMKKNKLKMESIIIMERCLGVFLDGIAAFLDVFGALVGKHLNSGKEGLPGSVLMVDPSITGK</sequence>
<gene>
    <name evidence="3" type="ORF">QBC34DRAFT_459047</name>
</gene>
<comment type="caution">
    <text evidence="3">The sequence shown here is derived from an EMBL/GenBank/DDBJ whole genome shotgun (WGS) entry which is preliminary data.</text>
</comment>
<name>A0AAV9GUI1_9PEZI</name>
<keyword evidence="4" id="KW-1185">Reference proteome</keyword>
<feature type="compositionally biased region" description="Basic and acidic residues" evidence="1">
    <location>
        <begin position="398"/>
        <end position="415"/>
    </location>
</feature>
<evidence type="ECO:0000256" key="1">
    <source>
        <dbReference type="SAM" id="MobiDB-lite"/>
    </source>
</evidence>
<dbReference type="InterPro" id="IPR052895">
    <property type="entry name" value="HetReg/Transcr_Mod"/>
</dbReference>
<reference evidence="3" key="1">
    <citation type="journal article" date="2023" name="Mol. Phylogenet. Evol.">
        <title>Genome-scale phylogeny and comparative genomics of the fungal order Sordariales.</title>
        <authorList>
            <person name="Hensen N."/>
            <person name="Bonometti L."/>
            <person name="Westerberg I."/>
            <person name="Brannstrom I.O."/>
            <person name="Guillou S."/>
            <person name="Cros-Aarteil S."/>
            <person name="Calhoun S."/>
            <person name="Haridas S."/>
            <person name="Kuo A."/>
            <person name="Mondo S."/>
            <person name="Pangilinan J."/>
            <person name="Riley R."/>
            <person name="LaButti K."/>
            <person name="Andreopoulos B."/>
            <person name="Lipzen A."/>
            <person name="Chen C."/>
            <person name="Yan M."/>
            <person name="Daum C."/>
            <person name="Ng V."/>
            <person name="Clum A."/>
            <person name="Steindorff A."/>
            <person name="Ohm R.A."/>
            <person name="Martin F."/>
            <person name="Silar P."/>
            <person name="Natvig D.O."/>
            <person name="Lalanne C."/>
            <person name="Gautier V."/>
            <person name="Ament-Velasquez S.L."/>
            <person name="Kruys A."/>
            <person name="Hutchinson M.I."/>
            <person name="Powell A.J."/>
            <person name="Barry K."/>
            <person name="Miller A.N."/>
            <person name="Grigoriev I.V."/>
            <person name="Debuchy R."/>
            <person name="Gladieux P."/>
            <person name="Hiltunen Thoren M."/>
            <person name="Johannesson H."/>
        </authorList>
    </citation>
    <scope>NUCLEOTIDE SEQUENCE</scope>
    <source>
        <strain evidence="3">PSN243</strain>
    </source>
</reference>
<dbReference type="AlphaFoldDB" id="A0AAV9GUI1"/>
<feature type="region of interest" description="Disordered" evidence="1">
    <location>
        <begin position="396"/>
        <end position="415"/>
    </location>
</feature>
<reference evidence="3" key="2">
    <citation type="submission" date="2023-05" db="EMBL/GenBank/DDBJ databases">
        <authorList>
            <consortium name="Lawrence Berkeley National Laboratory"/>
            <person name="Steindorff A."/>
            <person name="Hensen N."/>
            <person name="Bonometti L."/>
            <person name="Westerberg I."/>
            <person name="Brannstrom I.O."/>
            <person name="Guillou S."/>
            <person name="Cros-Aarteil S."/>
            <person name="Calhoun S."/>
            <person name="Haridas S."/>
            <person name="Kuo A."/>
            <person name="Mondo S."/>
            <person name="Pangilinan J."/>
            <person name="Riley R."/>
            <person name="Labutti K."/>
            <person name="Andreopoulos B."/>
            <person name="Lipzen A."/>
            <person name="Chen C."/>
            <person name="Yanf M."/>
            <person name="Daum C."/>
            <person name="Ng V."/>
            <person name="Clum A."/>
            <person name="Ohm R."/>
            <person name="Martin F."/>
            <person name="Silar P."/>
            <person name="Natvig D."/>
            <person name="Lalanne C."/>
            <person name="Gautier V."/>
            <person name="Ament-Velasquez S.L."/>
            <person name="Kruys A."/>
            <person name="Hutchinson M.I."/>
            <person name="Powell A.J."/>
            <person name="Barry K."/>
            <person name="Miller A.N."/>
            <person name="Grigoriev I.V."/>
            <person name="Debuchy R."/>
            <person name="Gladieux P."/>
            <person name="Thoren M.H."/>
            <person name="Johannesson H."/>
        </authorList>
    </citation>
    <scope>NUCLEOTIDE SEQUENCE</scope>
    <source>
        <strain evidence="3">PSN243</strain>
    </source>
</reference>
<accession>A0AAV9GUI1</accession>
<dbReference type="Proteomes" id="UP001321760">
    <property type="component" value="Unassembled WGS sequence"/>
</dbReference>